<dbReference type="RefSeq" id="XP_029734022.2">
    <property type="nucleotide sequence ID" value="XM_029878162.2"/>
</dbReference>
<accession>A0ABM2A7K3</accession>
<dbReference type="GeneID" id="115269427"/>
<dbReference type="EnsemblMetazoa" id="AALFPA23_025233.R37609">
    <property type="protein sequence ID" value="AALFPA23_025233.P37609"/>
    <property type="gene ID" value="AALFPA23_025233"/>
</dbReference>
<sequence>MYACCFTSVYAAFLDPSRFLSKLKMASSEEVLVLEVEEVSDAVVDLLISFGLSEEIVNVFLENQYTIETLQIIERKEIEELIPPPYLAERTKCVHGLNNWRAAQGLPPLSPDCPTASVQPEKGHTQNEKIAREGCTASYLLNSSSKGRVLLQKCQKQTFLTRADKKAITHLVIDDFKDRFEKLTPTELQQRASELGKLFPGEPEDGWYQPTFTKNSAGQKIKLRKQAKGRLYDRNINYREPVDNQNDIQQPSTSGVKPFDVKQIVSKEQESEYQQTKAWFVNNQDEWEEVKQKWKATSKLRTLELSKKLSWTCASILAEYPTLRNHQGYQLVQIDFLHKYPAKETLLFNRWTELFIGIRPVLNAEVTDVDGKHLIALLDDDDISEDTRNLITVSLLAHILPSPHLTCSGRRRWKPSILETRQSVVIHINDLSELNDTLRGFFDRSRERGIETTPFILVHGELKKPTGFLVWNNVVSYKLPNFLKALDICLKIYKAYNIEFPRHSLAVWDLLATFLLDFDPVSDKATISGLCAAIRQKQPSQ</sequence>
<keyword evidence="2" id="KW-1185">Reference proteome</keyword>
<dbReference type="Proteomes" id="UP000069940">
    <property type="component" value="Unassembled WGS sequence"/>
</dbReference>
<protein>
    <submittedName>
        <fullName evidence="1">Uncharacterized protein</fullName>
    </submittedName>
</protein>
<evidence type="ECO:0000313" key="1">
    <source>
        <dbReference type="EnsemblMetazoa" id="AALFPA23_025233.P37609"/>
    </source>
</evidence>
<reference evidence="1" key="2">
    <citation type="submission" date="2025-05" db="UniProtKB">
        <authorList>
            <consortium name="EnsemblMetazoa"/>
        </authorList>
    </citation>
    <scope>IDENTIFICATION</scope>
    <source>
        <strain evidence="1">Foshan</strain>
    </source>
</reference>
<reference evidence="2" key="1">
    <citation type="journal article" date="2015" name="Proc. Natl. Acad. Sci. U.S.A.">
        <title>Genome sequence of the Asian Tiger mosquito, Aedes albopictus, reveals insights into its biology, genetics, and evolution.</title>
        <authorList>
            <person name="Chen X.G."/>
            <person name="Jiang X."/>
            <person name="Gu J."/>
            <person name="Xu M."/>
            <person name="Wu Y."/>
            <person name="Deng Y."/>
            <person name="Zhang C."/>
            <person name="Bonizzoni M."/>
            <person name="Dermauw W."/>
            <person name="Vontas J."/>
            <person name="Armbruster P."/>
            <person name="Huang X."/>
            <person name="Yang Y."/>
            <person name="Zhang H."/>
            <person name="He W."/>
            <person name="Peng H."/>
            <person name="Liu Y."/>
            <person name="Wu K."/>
            <person name="Chen J."/>
            <person name="Lirakis M."/>
            <person name="Topalis P."/>
            <person name="Van Leeuwen T."/>
            <person name="Hall A.B."/>
            <person name="Jiang X."/>
            <person name="Thorpe C."/>
            <person name="Mueller R.L."/>
            <person name="Sun C."/>
            <person name="Waterhouse R.M."/>
            <person name="Yan G."/>
            <person name="Tu Z.J."/>
            <person name="Fang X."/>
            <person name="James A.A."/>
        </authorList>
    </citation>
    <scope>NUCLEOTIDE SEQUENCE [LARGE SCALE GENOMIC DNA]</scope>
    <source>
        <strain evidence="2">Foshan</strain>
    </source>
</reference>
<evidence type="ECO:0000313" key="2">
    <source>
        <dbReference type="Proteomes" id="UP000069940"/>
    </source>
</evidence>
<organism evidence="1 2">
    <name type="scientific">Aedes albopictus</name>
    <name type="common">Asian tiger mosquito</name>
    <name type="synonym">Stegomyia albopicta</name>
    <dbReference type="NCBI Taxonomy" id="7160"/>
    <lineage>
        <taxon>Eukaryota</taxon>
        <taxon>Metazoa</taxon>
        <taxon>Ecdysozoa</taxon>
        <taxon>Arthropoda</taxon>
        <taxon>Hexapoda</taxon>
        <taxon>Insecta</taxon>
        <taxon>Pterygota</taxon>
        <taxon>Neoptera</taxon>
        <taxon>Endopterygota</taxon>
        <taxon>Diptera</taxon>
        <taxon>Nematocera</taxon>
        <taxon>Culicoidea</taxon>
        <taxon>Culicidae</taxon>
        <taxon>Culicinae</taxon>
        <taxon>Aedini</taxon>
        <taxon>Aedes</taxon>
        <taxon>Stegomyia</taxon>
    </lineage>
</organism>
<proteinExistence type="predicted"/>
<name>A0ABM2A7K3_AEDAL</name>